<sequence>MSVGISQLLLFLNIAQALPRLTREQASVVFRYMRSEEWRQCCDSLRQLDGLFEVDPQVWEAKRWRAVAPLARSVPHDDAAALDTLWDLISTFRATTRTTGRVYELRIGDAPPVELRGHQYQGLASIAGGNSWGRFGNAVKAGAAGGKVPRKNRAKPFDAPAPASAGLEPGADRRAFGRHRRNAKRGLDDHPLLGGTCTDALPPEQLAEFEELIVKQRAAMSIPYGGIDSSVLDGMLKAFGSAVAPRAKQEWVRLYNNARSRLVGLGRIAPYDKHAAAEERNAKHQADMEAASAAADQRKTRAVEALRNAEITPKSCP</sequence>
<gene>
    <name evidence="3" type="ORF">COHA_008610</name>
</gene>
<protein>
    <submittedName>
        <fullName evidence="3">Uncharacterized protein</fullName>
    </submittedName>
</protein>
<accession>A0AAD5DJL4</accession>
<feature type="region of interest" description="Disordered" evidence="1">
    <location>
        <begin position="144"/>
        <end position="171"/>
    </location>
</feature>
<feature type="signal peptide" evidence="2">
    <location>
        <begin position="1"/>
        <end position="17"/>
    </location>
</feature>
<feature type="chain" id="PRO_5042006235" evidence="2">
    <location>
        <begin position="18"/>
        <end position="317"/>
    </location>
</feature>
<dbReference type="AlphaFoldDB" id="A0AAD5DJL4"/>
<evidence type="ECO:0000313" key="4">
    <source>
        <dbReference type="Proteomes" id="UP001205105"/>
    </source>
</evidence>
<evidence type="ECO:0000256" key="1">
    <source>
        <dbReference type="SAM" id="MobiDB-lite"/>
    </source>
</evidence>
<keyword evidence="4" id="KW-1185">Reference proteome</keyword>
<name>A0AAD5DJL4_9CHLO</name>
<dbReference type="Proteomes" id="UP001205105">
    <property type="component" value="Unassembled WGS sequence"/>
</dbReference>
<evidence type="ECO:0000313" key="3">
    <source>
        <dbReference type="EMBL" id="KAI7837598.1"/>
    </source>
</evidence>
<feature type="compositionally biased region" description="Basic and acidic residues" evidence="1">
    <location>
        <begin position="276"/>
        <end position="287"/>
    </location>
</feature>
<proteinExistence type="predicted"/>
<dbReference type="EMBL" id="JADXDR010000148">
    <property type="protein sequence ID" value="KAI7837598.1"/>
    <property type="molecule type" value="Genomic_DNA"/>
</dbReference>
<keyword evidence="2" id="KW-0732">Signal</keyword>
<comment type="caution">
    <text evidence="3">The sequence shown here is derived from an EMBL/GenBank/DDBJ whole genome shotgun (WGS) entry which is preliminary data.</text>
</comment>
<evidence type="ECO:0000256" key="2">
    <source>
        <dbReference type="SAM" id="SignalP"/>
    </source>
</evidence>
<organism evidence="3 4">
    <name type="scientific">Chlorella ohadii</name>
    <dbReference type="NCBI Taxonomy" id="2649997"/>
    <lineage>
        <taxon>Eukaryota</taxon>
        <taxon>Viridiplantae</taxon>
        <taxon>Chlorophyta</taxon>
        <taxon>core chlorophytes</taxon>
        <taxon>Trebouxiophyceae</taxon>
        <taxon>Chlorellales</taxon>
        <taxon>Chlorellaceae</taxon>
        <taxon>Chlorella clade</taxon>
        <taxon>Chlorella</taxon>
    </lineage>
</organism>
<feature type="region of interest" description="Disordered" evidence="1">
    <location>
        <begin position="276"/>
        <end position="297"/>
    </location>
</feature>
<reference evidence="3" key="1">
    <citation type="submission" date="2020-11" db="EMBL/GenBank/DDBJ databases">
        <title>Chlorella ohadii genome sequencing and assembly.</title>
        <authorList>
            <person name="Murik O."/>
            <person name="Treves H."/>
            <person name="Kedem I."/>
            <person name="Shotland Y."/>
            <person name="Kaplan A."/>
        </authorList>
    </citation>
    <scope>NUCLEOTIDE SEQUENCE</scope>
    <source>
        <strain evidence="3">1</strain>
    </source>
</reference>